<dbReference type="InterPro" id="IPR041464">
    <property type="entry name" value="TubC_N"/>
</dbReference>
<dbReference type="Gene3D" id="3.30.300.30">
    <property type="match status" value="1"/>
</dbReference>
<dbReference type="InterPro" id="IPR045851">
    <property type="entry name" value="AMP-bd_C_sf"/>
</dbReference>
<comment type="cofactor">
    <cofactor evidence="1">
        <name>pantetheine 4'-phosphate</name>
        <dbReference type="ChEBI" id="CHEBI:47942"/>
    </cofactor>
</comment>
<dbReference type="InterPro" id="IPR001242">
    <property type="entry name" value="Condensation_dom"/>
</dbReference>
<dbReference type="PROSITE" id="PS00455">
    <property type="entry name" value="AMP_BINDING"/>
    <property type="match status" value="1"/>
</dbReference>
<dbReference type="Pfam" id="PF13193">
    <property type="entry name" value="AMP-binding_C"/>
    <property type="match status" value="1"/>
</dbReference>
<dbReference type="Pfam" id="PF00501">
    <property type="entry name" value="AMP-binding"/>
    <property type="match status" value="1"/>
</dbReference>
<proteinExistence type="predicted"/>
<dbReference type="RefSeq" id="WP_220252527.1">
    <property type="nucleotide sequence ID" value="NZ_JAICCF010000004.1"/>
</dbReference>
<dbReference type="Gene3D" id="3.30.559.10">
    <property type="entry name" value="Chloramphenicol acetyltransferase-like domain"/>
    <property type="match status" value="1"/>
</dbReference>
<keyword evidence="6" id="KW-1185">Reference proteome</keyword>
<dbReference type="Gene3D" id="1.10.1200.10">
    <property type="entry name" value="ACP-like"/>
    <property type="match status" value="1"/>
</dbReference>
<dbReference type="Proteomes" id="UP000812961">
    <property type="component" value="Unassembled WGS sequence"/>
</dbReference>
<dbReference type="SUPFAM" id="SSF56801">
    <property type="entry name" value="Acetyl-CoA synthetase-like"/>
    <property type="match status" value="1"/>
</dbReference>
<protein>
    <submittedName>
        <fullName evidence="5">Amino acid adenylation domain-containing protein</fullName>
    </submittedName>
</protein>
<dbReference type="PROSITE" id="PS50075">
    <property type="entry name" value="CARRIER"/>
    <property type="match status" value="1"/>
</dbReference>
<dbReference type="SUPFAM" id="SSF47336">
    <property type="entry name" value="ACP-like"/>
    <property type="match status" value="1"/>
</dbReference>
<reference evidence="5 6" key="1">
    <citation type="submission" date="2021-08" db="EMBL/GenBank/DDBJ databases">
        <title>The genome sequence of Chitinophaga sp. B61.</title>
        <authorList>
            <person name="Zhang X."/>
        </authorList>
    </citation>
    <scope>NUCLEOTIDE SEQUENCE [LARGE SCALE GENOMIC DNA]</scope>
    <source>
        <strain evidence="5 6">B61</strain>
    </source>
</reference>
<dbReference type="Pfam" id="PF18563">
    <property type="entry name" value="TubC_N"/>
    <property type="match status" value="1"/>
</dbReference>
<keyword evidence="2" id="KW-0596">Phosphopantetheine</keyword>
<dbReference type="InterPro" id="IPR044894">
    <property type="entry name" value="TubC_N_sf"/>
</dbReference>
<name>A0ABS7GHM7_9BACT</name>
<dbReference type="InterPro" id="IPR006162">
    <property type="entry name" value="Ppantetheine_attach_site"/>
</dbReference>
<dbReference type="InterPro" id="IPR042099">
    <property type="entry name" value="ANL_N_sf"/>
</dbReference>
<dbReference type="EMBL" id="JAICCF010000004">
    <property type="protein sequence ID" value="MBW8687205.1"/>
    <property type="molecule type" value="Genomic_DNA"/>
</dbReference>
<dbReference type="Gene3D" id="3.40.50.12780">
    <property type="entry name" value="N-terminal domain of ligase-like"/>
    <property type="match status" value="1"/>
</dbReference>
<dbReference type="InterPro" id="IPR009081">
    <property type="entry name" value="PP-bd_ACP"/>
</dbReference>
<evidence type="ECO:0000256" key="2">
    <source>
        <dbReference type="ARBA" id="ARBA00022450"/>
    </source>
</evidence>
<sequence>MIELIRKLRQLNIRVQLEGDGLKIICPENETVPADLLQELKANKSSLVEYYKNAIPASVRKIKPIPAVAKADNYAVSNSQQRLWLLSQLDKEQSVAYNMTGAFIMTGKLDISAWEQAFTWLLQRHESLRTIFPSVDGVPLQHILPAVPTDNVLRYDTRRMLSDDLLEQEIHSFSRQQYDLDGGPLIKAAIIPMGDNRHAFLFGMHHIISDGWSMGILIRELLSFYQGSVEGRVVDSAPLTIHYKDFSAWEAEQLQTTDMQQHREFWLNQLSGTLPVLELPVDGGRPDTQSFSGRIATFRLEKGESVQFQQLCQQHGASVYMGVMAAVNVLLYRYTGQHDLLVGSPVSGRIHPDLEDQIGCYVNTLCFRNTIEAADNFTTLLKSVKEGTINAFEHQSYPFDLLIEDLQVKRMRNRSLLFDVMVVMQGEDVLSHIQLPGLDIEVYRPVETSCKFDLTFSFVETTEGIQLDLEYNTGLFTSGKIERMGQHLMNIIRCVCQQPQTAIADISMLGAAEVSDILSKFNRLHCGYPSTMTVVSLFEQQVSLTPDNIALTSGSTQVTYQQLSERSNQLAHLLKERYNVVRGDLVGLMYERSEEMIYAIMAVIKLGAVYVPLDPAVPSERIAFILADAAPKVVLTDGSVTTASLVAYVNTCQTDYASFPGDNLHEAISPADAIYMIYTSGTTGNPKGVRLSHRNVVRLLKNDAFPFDFNEKDVWTMFHSYAFDFSVWEMYGALLFGGRLVIVPKSTSRNVAEYIALITAEKVTVLNQTPSAFRQLLQAEADGNVPQCASLRYLIFGGEALQPAMLDVFSQQYPQCRIINMYGITETTVHVTIKEITAAEIAADKSNIGIPIPTLSCYVLDENRKLLPVGVPGELYVGGEGVAIGYHNREELNAERFLPDPFNPGGRMYKSGDLVYVNEAGDMEYLGRKDNQVKIRGHRVELGEIEFKMAAHALVDNAVVVAAKDGDGNTFLAAYVVSGDPAFAVAPLLADLRKTLPEYMLPAVFIRMDALPLTANGKIDRKALPPVTSSNIASVAEYVPPATQEEVMLTAIWEQLLERSPIGIHDNFFEIGGHSLKATRMVSAIYKQCQVKLDLKQVFYNPTIHLLAREIEVILWMQQDAADSGIMSGEAINI</sequence>
<dbReference type="Pfam" id="PF00550">
    <property type="entry name" value="PP-binding"/>
    <property type="match status" value="1"/>
</dbReference>
<evidence type="ECO:0000313" key="6">
    <source>
        <dbReference type="Proteomes" id="UP000812961"/>
    </source>
</evidence>
<evidence type="ECO:0000313" key="5">
    <source>
        <dbReference type="EMBL" id="MBW8687205.1"/>
    </source>
</evidence>
<dbReference type="InterPro" id="IPR036736">
    <property type="entry name" value="ACP-like_sf"/>
</dbReference>
<dbReference type="SUPFAM" id="SSF52777">
    <property type="entry name" value="CoA-dependent acyltransferases"/>
    <property type="match status" value="2"/>
</dbReference>
<gene>
    <name evidence="5" type="ORF">K1Y79_22900</name>
</gene>
<dbReference type="InterPro" id="IPR023213">
    <property type="entry name" value="CAT-like_dom_sf"/>
</dbReference>
<dbReference type="InterPro" id="IPR010071">
    <property type="entry name" value="AA_adenyl_dom"/>
</dbReference>
<comment type="caution">
    <text evidence="5">The sequence shown here is derived from an EMBL/GenBank/DDBJ whole genome shotgun (WGS) entry which is preliminary data.</text>
</comment>
<dbReference type="InterPro" id="IPR020845">
    <property type="entry name" value="AMP-binding_CS"/>
</dbReference>
<evidence type="ECO:0000256" key="1">
    <source>
        <dbReference type="ARBA" id="ARBA00001957"/>
    </source>
</evidence>
<dbReference type="Gene3D" id="3.30.559.30">
    <property type="entry name" value="Nonribosomal peptide synthetase, condensation domain"/>
    <property type="match status" value="1"/>
</dbReference>
<dbReference type="CDD" id="cd17643">
    <property type="entry name" value="A_NRPS_Cytc1-like"/>
    <property type="match status" value="1"/>
</dbReference>
<accession>A0ABS7GHM7</accession>
<dbReference type="InterPro" id="IPR000873">
    <property type="entry name" value="AMP-dep_synth/lig_dom"/>
</dbReference>
<dbReference type="PROSITE" id="PS00012">
    <property type="entry name" value="PHOSPHOPANTETHEINE"/>
    <property type="match status" value="1"/>
</dbReference>
<dbReference type="InterPro" id="IPR025110">
    <property type="entry name" value="AMP-bd_C"/>
</dbReference>
<dbReference type="CDD" id="cd19531">
    <property type="entry name" value="LCL_NRPS-like"/>
    <property type="match status" value="1"/>
</dbReference>
<dbReference type="PANTHER" id="PTHR45527:SF14">
    <property type="entry name" value="PLIPASTATIN SYNTHASE SUBUNIT B"/>
    <property type="match status" value="1"/>
</dbReference>
<organism evidence="5 6">
    <name type="scientific">Chitinophaga rhizophila</name>
    <dbReference type="NCBI Taxonomy" id="2866212"/>
    <lineage>
        <taxon>Bacteria</taxon>
        <taxon>Pseudomonadati</taxon>
        <taxon>Bacteroidota</taxon>
        <taxon>Chitinophagia</taxon>
        <taxon>Chitinophagales</taxon>
        <taxon>Chitinophagaceae</taxon>
        <taxon>Chitinophaga</taxon>
    </lineage>
</organism>
<dbReference type="Pfam" id="PF00668">
    <property type="entry name" value="Condensation"/>
    <property type="match status" value="1"/>
</dbReference>
<dbReference type="Gene3D" id="1.10.10.1830">
    <property type="entry name" value="Non-ribosomal peptide synthase, adenylation domain"/>
    <property type="match status" value="1"/>
</dbReference>
<keyword evidence="3" id="KW-0597">Phosphoprotein</keyword>
<feature type="domain" description="Carrier" evidence="4">
    <location>
        <begin position="1040"/>
        <end position="1115"/>
    </location>
</feature>
<dbReference type="PANTHER" id="PTHR45527">
    <property type="entry name" value="NONRIBOSOMAL PEPTIDE SYNTHETASE"/>
    <property type="match status" value="1"/>
</dbReference>
<evidence type="ECO:0000256" key="3">
    <source>
        <dbReference type="ARBA" id="ARBA00022553"/>
    </source>
</evidence>
<dbReference type="NCBIfam" id="TIGR01733">
    <property type="entry name" value="AA-adenyl-dom"/>
    <property type="match status" value="1"/>
</dbReference>
<evidence type="ECO:0000259" key="4">
    <source>
        <dbReference type="PROSITE" id="PS50075"/>
    </source>
</evidence>